<sequence>MRVLEVEKQELPKQLHSYQQACHQVREELTSAQSDIEEAERRRRALEREIDTDNDRLIKAQNRLREVKTNREYSAALAEIDAGKQRVRQLEDQVLELMEGAEQQQEVSQSCEQRLQDVARQLAEQERQVSEAQDALSEDIASHDHERDELLLRIQPDFYTAYQQAARRTGGVAVVEVMTDETCGGCYLRIRPQLISDVRKQENLVLCPHCKRILLWPTSEAV</sequence>
<dbReference type="SUPFAM" id="SSF57997">
    <property type="entry name" value="Tropomyosin"/>
    <property type="match status" value="1"/>
</dbReference>
<dbReference type="Pfam" id="PF02591">
    <property type="entry name" value="Zn_ribbon_9"/>
    <property type="match status" value="1"/>
</dbReference>
<dbReference type="AlphaFoldDB" id="W4LU42"/>
<organism evidence="4 5">
    <name type="scientific">Entotheonella factor</name>
    <dbReference type="NCBI Taxonomy" id="1429438"/>
    <lineage>
        <taxon>Bacteria</taxon>
        <taxon>Pseudomonadati</taxon>
        <taxon>Nitrospinota/Tectimicrobiota group</taxon>
        <taxon>Candidatus Tectimicrobiota</taxon>
        <taxon>Candidatus Entotheonellia</taxon>
        <taxon>Candidatus Entotheonellales</taxon>
        <taxon>Candidatus Entotheonellaceae</taxon>
        <taxon>Candidatus Entotheonella</taxon>
    </lineage>
</organism>
<protein>
    <submittedName>
        <fullName evidence="4">Uncharacterized protein</fullName>
    </submittedName>
</protein>
<reference evidence="4 5" key="1">
    <citation type="journal article" date="2014" name="Nature">
        <title>An environmental bacterial taxon with a large and distinct metabolic repertoire.</title>
        <authorList>
            <person name="Wilson M.C."/>
            <person name="Mori T."/>
            <person name="Ruckert C."/>
            <person name="Uria A.R."/>
            <person name="Helf M.J."/>
            <person name="Takada K."/>
            <person name="Gernert C."/>
            <person name="Steffens U.A."/>
            <person name="Heycke N."/>
            <person name="Schmitt S."/>
            <person name="Rinke C."/>
            <person name="Helfrich E.J."/>
            <person name="Brachmann A.O."/>
            <person name="Gurgui C."/>
            <person name="Wakimoto T."/>
            <person name="Kracht M."/>
            <person name="Crusemann M."/>
            <person name="Hentschel U."/>
            <person name="Abe I."/>
            <person name="Matsunaga S."/>
            <person name="Kalinowski J."/>
            <person name="Takeyama H."/>
            <person name="Piel J."/>
        </authorList>
    </citation>
    <scope>NUCLEOTIDE SEQUENCE [LARGE SCALE GENOMIC DNA]</scope>
    <source>
        <strain evidence="5">TSY1</strain>
    </source>
</reference>
<dbReference type="InterPro" id="IPR052376">
    <property type="entry name" value="Oxidative_Scav/Glycosyltrans"/>
</dbReference>
<proteinExistence type="predicted"/>
<dbReference type="HOGENOM" id="CLU_073076_2_2_7"/>
<dbReference type="Proteomes" id="UP000019141">
    <property type="component" value="Unassembled WGS sequence"/>
</dbReference>
<accession>W4LU42</accession>
<comment type="caution">
    <text evidence="4">The sequence shown here is derived from an EMBL/GenBank/DDBJ whole genome shotgun (WGS) entry which is preliminary data.</text>
</comment>
<gene>
    <name evidence="4" type="ORF">ETSY1_07145</name>
</gene>
<dbReference type="Gene3D" id="1.10.287.1490">
    <property type="match status" value="1"/>
</dbReference>
<dbReference type="EMBL" id="AZHW01000227">
    <property type="protein sequence ID" value="ETX01503.1"/>
    <property type="molecule type" value="Genomic_DNA"/>
</dbReference>
<dbReference type="PANTHER" id="PTHR39082:SF1">
    <property type="entry name" value="SCAVENGER RECEPTOR CLASS A MEMBER 3"/>
    <property type="match status" value="1"/>
</dbReference>
<dbReference type="PANTHER" id="PTHR39082">
    <property type="entry name" value="PHOSPHOLIPASE C-BETA-2-RELATED"/>
    <property type="match status" value="1"/>
</dbReference>
<keyword evidence="1" id="KW-0175">Coiled coil</keyword>
<feature type="domain" description="C4-type zinc ribbon" evidence="2">
    <location>
        <begin position="182"/>
        <end position="214"/>
    </location>
</feature>
<dbReference type="Pfam" id="PF24481">
    <property type="entry name" value="CT398_CC"/>
    <property type="match status" value="1"/>
</dbReference>
<feature type="domain" description="CT398-like coiled coil hairpin" evidence="3">
    <location>
        <begin position="9"/>
        <end position="169"/>
    </location>
</feature>
<evidence type="ECO:0000313" key="5">
    <source>
        <dbReference type="Proteomes" id="UP000019141"/>
    </source>
</evidence>
<keyword evidence="5" id="KW-1185">Reference proteome</keyword>
<dbReference type="InterPro" id="IPR003743">
    <property type="entry name" value="Zf-RING_7"/>
</dbReference>
<dbReference type="InterPro" id="IPR056003">
    <property type="entry name" value="CT398_CC_hairpin"/>
</dbReference>
<evidence type="ECO:0000259" key="2">
    <source>
        <dbReference type="Pfam" id="PF02591"/>
    </source>
</evidence>
<feature type="coiled-coil region" evidence="1">
    <location>
        <begin position="15"/>
        <end position="135"/>
    </location>
</feature>
<evidence type="ECO:0000259" key="3">
    <source>
        <dbReference type="Pfam" id="PF24481"/>
    </source>
</evidence>
<evidence type="ECO:0000256" key="1">
    <source>
        <dbReference type="SAM" id="Coils"/>
    </source>
</evidence>
<evidence type="ECO:0000313" key="4">
    <source>
        <dbReference type="EMBL" id="ETX01503.1"/>
    </source>
</evidence>
<name>W4LU42_ENTF1</name>